<dbReference type="Ensembl" id="ENSACAT00000030629.2">
    <property type="protein sequence ID" value="ENSACAP00000023210.1"/>
    <property type="gene ID" value="ENSACAG00000029249.2"/>
</dbReference>
<keyword evidence="6" id="KW-0325">Glycoprotein</keyword>
<dbReference type="InterPro" id="IPR036179">
    <property type="entry name" value="Ig-like_dom_sf"/>
</dbReference>
<keyword evidence="3" id="KW-0732">Signal</keyword>
<keyword evidence="7" id="KW-1133">Transmembrane helix</keyword>
<dbReference type="eggNOG" id="ENOG502SNF5">
    <property type="taxonomic scope" value="Eukaryota"/>
</dbReference>
<evidence type="ECO:0000256" key="4">
    <source>
        <dbReference type="ARBA" id="ARBA00023136"/>
    </source>
</evidence>
<reference evidence="9" key="2">
    <citation type="submission" date="2025-08" db="UniProtKB">
        <authorList>
            <consortium name="Ensembl"/>
        </authorList>
    </citation>
    <scope>IDENTIFICATION</scope>
</reference>
<name>R4GCY3_ANOCA</name>
<evidence type="ECO:0000256" key="6">
    <source>
        <dbReference type="ARBA" id="ARBA00023180"/>
    </source>
</evidence>
<evidence type="ECO:0000259" key="8">
    <source>
        <dbReference type="PROSITE" id="PS50835"/>
    </source>
</evidence>
<dbReference type="GeneID" id="103281047"/>
<dbReference type="PANTHER" id="PTHR32286:SF10">
    <property type="entry name" value="LYMPHOCYTE ANTIGEN 6 COMPLEX LOCUS PROTEIN G6F"/>
    <property type="match status" value="1"/>
</dbReference>
<proteinExistence type="predicted"/>
<dbReference type="AlphaFoldDB" id="R4GCY3"/>
<dbReference type="GeneTree" id="ENSGT01000000216120"/>
<dbReference type="PROSITE" id="PS50835">
    <property type="entry name" value="IG_LIKE"/>
    <property type="match status" value="1"/>
</dbReference>
<dbReference type="Gene3D" id="2.60.40.10">
    <property type="entry name" value="Immunoglobulins"/>
    <property type="match status" value="1"/>
</dbReference>
<keyword evidence="2" id="KW-1003">Cell membrane</keyword>
<keyword evidence="4 7" id="KW-0472">Membrane</keyword>
<reference evidence="9" key="3">
    <citation type="submission" date="2025-09" db="UniProtKB">
        <authorList>
            <consortium name="Ensembl"/>
        </authorList>
    </citation>
    <scope>IDENTIFICATION</scope>
</reference>
<keyword evidence="7" id="KW-0812">Transmembrane</keyword>
<feature type="domain" description="Ig-like" evidence="8">
    <location>
        <begin position="1"/>
        <end position="100"/>
    </location>
</feature>
<comment type="subcellular location">
    <subcellularLocation>
        <location evidence="1">Cell membrane</location>
    </subcellularLocation>
</comment>
<gene>
    <name evidence="9" type="primary">ly6g6f</name>
</gene>
<dbReference type="GO" id="GO:0005886">
    <property type="term" value="C:plasma membrane"/>
    <property type="evidence" value="ECO:0007669"/>
    <property type="project" value="UniProtKB-SubCell"/>
</dbReference>
<dbReference type="InterPro" id="IPR013106">
    <property type="entry name" value="Ig_V-set"/>
</dbReference>
<evidence type="ECO:0000256" key="7">
    <source>
        <dbReference type="SAM" id="Phobius"/>
    </source>
</evidence>
<evidence type="ECO:0000256" key="1">
    <source>
        <dbReference type="ARBA" id="ARBA00004236"/>
    </source>
</evidence>
<keyword evidence="5" id="KW-1015">Disulfide bond</keyword>
<dbReference type="OrthoDB" id="9037544at2759"/>
<dbReference type="Bgee" id="ENSACAG00000029249">
    <property type="expression patterns" value="Expressed in forelimb bud and 10 other cell types or tissues"/>
</dbReference>
<evidence type="ECO:0000256" key="3">
    <source>
        <dbReference type="ARBA" id="ARBA00022729"/>
    </source>
</evidence>
<evidence type="ECO:0000313" key="9">
    <source>
        <dbReference type="Ensembl" id="ENSACAP00000023210.1"/>
    </source>
</evidence>
<dbReference type="InterPro" id="IPR007110">
    <property type="entry name" value="Ig-like_dom"/>
</dbReference>
<dbReference type="PANTHER" id="PTHR32286">
    <property type="entry name" value="LYMPHOCYTE ANTIGEN 6 COMPLEX LOCUS PROTEIN G6F"/>
    <property type="match status" value="1"/>
</dbReference>
<reference evidence="9" key="1">
    <citation type="submission" date="2009-12" db="EMBL/GenBank/DDBJ databases">
        <title>The Genome Sequence of Anolis carolinensis (Green Anole Lizard).</title>
        <authorList>
            <consortium name="The Genome Sequencing Platform"/>
            <person name="Di Palma F."/>
            <person name="Alfoldi J."/>
            <person name="Heiman D."/>
            <person name="Young S."/>
            <person name="Grabherr M."/>
            <person name="Johnson J."/>
            <person name="Lander E.S."/>
            <person name="Lindblad-Toh K."/>
        </authorList>
    </citation>
    <scope>NUCLEOTIDE SEQUENCE [LARGE SCALE GENOMIC DNA]</scope>
    <source>
        <strain evidence="9">JBL SC #1</strain>
    </source>
</reference>
<dbReference type="InterPro" id="IPR013783">
    <property type="entry name" value="Ig-like_fold"/>
</dbReference>
<feature type="transmembrane region" description="Helical" evidence="7">
    <location>
        <begin position="223"/>
        <end position="245"/>
    </location>
</feature>
<evidence type="ECO:0000313" key="10">
    <source>
        <dbReference type="Proteomes" id="UP000001646"/>
    </source>
</evidence>
<accession>R4GCY3</accession>
<evidence type="ECO:0000256" key="2">
    <source>
        <dbReference type="ARBA" id="ARBA00022475"/>
    </source>
</evidence>
<organism evidence="9 10">
    <name type="scientific">Anolis carolinensis</name>
    <name type="common">Green anole</name>
    <name type="synonym">American chameleon</name>
    <dbReference type="NCBI Taxonomy" id="28377"/>
    <lineage>
        <taxon>Eukaryota</taxon>
        <taxon>Metazoa</taxon>
        <taxon>Chordata</taxon>
        <taxon>Craniata</taxon>
        <taxon>Vertebrata</taxon>
        <taxon>Euteleostomi</taxon>
        <taxon>Lepidosauria</taxon>
        <taxon>Squamata</taxon>
        <taxon>Bifurcata</taxon>
        <taxon>Unidentata</taxon>
        <taxon>Episquamata</taxon>
        <taxon>Toxicofera</taxon>
        <taxon>Iguania</taxon>
        <taxon>Dactyloidae</taxon>
        <taxon>Anolis</taxon>
    </lineage>
</organism>
<dbReference type="InterPro" id="IPR026524">
    <property type="entry name" value="LY6G6d/LY6G6f"/>
</dbReference>
<dbReference type="RefSeq" id="XP_008119921.1">
    <property type="nucleotide sequence ID" value="XM_008121714.3"/>
</dbReference>
<dbReference type="CTD" id="259215"/>
<dbReference type="HOGENOM" id="CLU_979874_0_0_1"/>
<sequence length="284" mass="32770">MQLKAAIYAEKGSSPELPCPCPSCSGDLTRAVSWYFDHQGHTTPLFQKLESSHVIKRLPSSWDRLEVLQNYALRFRNLTDNDTGRYWCELGNYYDLLVVTGRKLILESNETNTTCYVLSCSISGKKLLRDVGTWWEGGEQIQQEDKEERHSVFRGQRATQLHICLEKETKERKVKCQFPLKTEIIFTLTVNEEALASRLLPISQAKDCLLTQCLESRENGGPWIPLAVCVALQFFIIFALGMILWRRICREKHEKHLKGLQKDVSKPVYKAQVYENVKNRSEKL</sequence>
<evidence type="ECO:0000256" key="5">
    <source>
        <dbReference type="ARBA" id="ARBA00023157"/>
    </source>
</evidence>
<protein>
    <recommendedName>
        <fullName evidence="8">Ig-like domain-containing protein</fullName>
    </recommendedName>
</protein>
<dbReference type="Proteomes" id="UP000001646">
    <property type="component" value="Unplaced"/>
</dbReference>
<dbReference type="SUPFAM" id="SSF48726">
    <property type="entry name" value="Immunoglobulin"/>
    <property type="match status" value="1"/>
</dbReference>
<keyword evidence="10" id="KW-1185">Reference proteome</keyword>
<dbReference type="Pfam" id="PF07686">
    <property type="entry name" value="V-set"/>
    <property type="match status" value="1"/>
</dbReference>